<sequence>MKEEEKILRPFELEKKWHGFPWPLDGDPVDILWKDGLIEIEAFRELARLQLDVHIQQLKGRLEIAQKVQEMLK</sequence>
<accession>A0A0P8A9X8</accession>
<gene>
    <name evidence="1" type="ORF">MPEBLZ_00282</name>
</gene>
<dbReference type="PROSITE" id="PS00387">
    <property type="entry name" value="PPASE"/>
    <property type="match status" value="1"/>
</dbReference>
<comment type="caution">
    <text evidence="1">The sequence shown here is derived from an EMBL/GenBank/DDBJ whole genome shotgun (WGS) entry which is preliminary data.</text>
</comment>
<name>A0A0P8A9X8_9EURY</name>
<reference evidence="1 2" key="1">
    <citation type="submission" date="2015-09" db="EMBL/GenBank/DDBJ databases">
        <title>A metagenomics-based metabolic model of nitrate-dependent anaerobic oxidation of methane by Methanoperedens-like archaea.</title>
        <authorList>
            <person name="Arshad A."/>
            <person name="Speth D.R."/>
            <person name="De Graaf R.M."/>
            <person name="Op Den Camp H.J."/>
            <person name="Jetten M.S."/>
            <person name="Welte C.U."/>
        </authorList>
    </citation>
    <scope>NUCLEOTIDE SEQUENCE [LARGE SCALE GENOMIC DNA]</scope>
</reference>
<organism evidence="1 2">
    <name type="scientific">Candidatus Methanoperedens nitratireducens</name>
    <dbReference type="NCBI Taxonomy" id="1392998"/>
    <lineage>
        <taxon>Archaea</taxon>
        <taxon>Methanobacteriati</taxon>
        <taxon>Methanobacteriota</taxon>
        <taxon>Stenosarchaea group</taxon>
        <taxon>Methanomicrobia</taxon>
        <taxon>Methanosarcinales</taxon>
        <taxon>ANME-2 cluster</taxon>
        <taxon>Candidatus Methanoperedentaceae</taxon>
        <taxon>Candidatus Methanoperedens</taxon>
    </lineage>
</organism>
<protein>
    <submittedName>
        <fullName evidence="1">Uncharacterized protein</fullName>
    </submittedName>
</protein>
<dbReference type="Proteomes" id="UP000050360">
    <property type="component" value="Unassembled WGS sequence"/>
</dbReference>
<dbReference type="EMBL" id="LKCM01000020">
    <property type="protein sequence ID" value="KPQ45143.1"/>
    <property type="molecule type" value="Genomic_DNA"/>
</dbReference>
<evidence type="ECO:0000313" key="1">
    <source>
        <dbReference type="EMBL" id="KPQ45143.1"/>
    </source>
</evidence>
<proteinExistence type="predicted"/>
<dbReference type="AlphaFoldDB" id="A0A0P8A9X8"/>
<evidence type="ECO:0000313" key="2">
    <source>
        <dbReference type="Proteomes" id="UP000050360"/>
    </source>
</evidence>